<dbReference type="PROSITE" id="PS00022">
    <property type="entry name" value="EGF_1"/>
    <property type="match status" value="1"/>
</dbReference>
<evidence type="ECO:0000256" key="7">
    <source>
        <dbReference type="PROSITE-ProRule" id="PRU00076"/>
    </source>
</evidence>
<dbReference type="SUPFAM" id="SSF57196">
    <property type="entry name" value="EGF/Laminin"/>
    <property type="match status" value="1"/>
</dbReference>
<dbReference type="Pfam" id="PF07546">
    <property type="entry name" value="EMI"/>
    <property type="match status" value="1"/>
</dbReference>
<dbReference type="GO" id="GO:0005576">
    <property type="term" value="C:extracellular region"/>
    <property type="evidence" value="ECO:0007669"/>
    <property type="project" value="TreeGrafter"/>
</dbReference>
<evidence type="ECO:0000256" key="1">
    <source>
        <dbReference type="ARBA" id="ARBA00022536"/>
    </source>
</evidence>
<dbReference type="Gene3D" id="2.10.25.10">
    <property type="entry name" value="Laminin"/>
    <property type="match status" value="2"/>
</dbReference>
<dbReference type="Ensembl" id="ENSVKKT00000020529.1">
    <property type="protein sequence ID" value="ENSVKKP00000020034.1"/>
    <property type="gene ID" value="ENSVKKG00000013547.1"/>
</dbReference>
<dbReference type="FunFam" id="2.10.25.10:FF:000010">
    <property type="entry name" value="Pro-epidermal growth factor"/>
    <property type="match status" value="1"/>
</dbReference>
<keyword evidence="5" id="KW-0175">Coiled coil</keyword>
<comment type="caution">
    <text evidence="7">Lacks conserved residue(s) required for the propagation of feature annotation.</text>
</comment>
<dbReference type="PROSITE" id="PS01186">
    <property type="entry name" value="EGF_2"/>
    <property type="match status" value="1"/>
</dbReference>
<evidence type="ECO:0000256" key="2">
    <source>
        <dbReference type="ARBA" id="ARBA00022729"/>
    </source>
</evidence>
<proteinExistence type="predicted"/>
<evidence type="ECO:0000259" key="8">
    <source>
        <dbReference type="PROSITE" id="PS50026"/>
    </source>
</evidence>
<feature type="disulfide bond" evidence="7">
    <location>
        <begin position="130"/>
        <end position="140"/>
    </location>
</feature>
<protein>
    <submittedName>
        <fullName evidence="10">EGF like domain multiple 7</fullName>
    </submittedName>
</protein>
<dbReference type="Pfam" id="PF07645">
    <property type="entry name" value="EGF_CA"/>
    <property type="match status" value="1"/>
</dbReference>
<evidence type="ECO:0000256" key="6">
    <source>
        <dbReference type="ARBA" id="ARBA00023157"/>
    </source>
</evidence>
<evidence type="ECO:0000256" key="5">
    <source>
        <dbReference type="ARBA" id="ARBA00023054"/>
    </source>
</evidence>
<dbReference type="InterPro" id="IPR011489">
    <property type="entry name" value="EMI_domain"/>
</dbReference>
<evidence type="ECO:0000313" key="10">
    <source>
        <dbReference type="Ensembl" id="ENSVKKP00000020034.1"/>
    </source>
</evidence>
<keyword evidence="2" id="KW-0732">Signal</keyword>
<dbReference type="PROSITE" id="PS51041">
    <property type="entry name" value="EMI"/>
    <property type="match status" value="1"/>
</dbReference>
<evidence type="ECO:0000256" key="3">
    <source>
        <dbReference type="ARBA" id="ARBA00022737"/>
    </source>
</evidence>
<name>A0A8D2LBM4_VARKO</name>
<dbReference type="PANTHER" id="PTHR14949">
    <property type="entry name" value="EGF-LIKE-DOMAIN, MULTIPLE 7, 8"/>
    <property type="match status" value="1"/>
</dbReference>
<reference evidence="10" key="2">
    <citation type="submission" date="2025-09" db="UniProtKB">
        <authorList>
            <consortium name="Ensembl"/>
        </authorList>
    </citation>
    <scope>IDENTIFICATION</scope>
</reference>
<keyword evidence="6 7" id="KW-1015">Disulfide bond</keyword>
<feature type="domain" description="EGF-like" evidence="8">
    <location>
        <begin position="126"/>
        <end position="158"/>
    </location>
</feature>
<dbReference type="GO" id="GO:0005509">
    <property type="term" value="F:calcium ion binding"/>
    <property type="evidence" value="ECO:0007669"/>
    <property type="project" value="InterPro"/>
</dbReference>
<sequence>MGSFVCLIWKLPGHLVGRRPSLEAGHAEQATVRSGSVWRCLTQFGAAVGRYGGCSVEVKGHTVSSLVSHAQPVYQPYLTICEGHRLCSTYRTTYRVAQRQVYQKVSQLACCPGWKWTKSPSQFGCNEAICRPVCRNGGTCLLPHKCLCPPGWTGRCCQTDVDECARGRHGCSQLCFNVAGSYRCTCRQGHTLLEDGKTCRALEAPPKSTATTRSSDPPVRDEVADLRTRMAALEDTCRRALAPFLELDAAGTEGSPRDPASLLVHALQQLDRVESLSEQVSFLEGQLETCSCKKER</sequence>
<keyword evidence="4" id="KW-0106">Calcium</keyword>
<reference evidence="10" key="1">
    <citation type="submission" date="2025-08" db="UniProtKB">
        <authorList>
            <consortium name="Ensembl"/>
        </authorList>
    </citation>
    <scope>IDENTIFICATION</scope>
</reference>
<dbReference type="AlphaFoldDB" id="A0A8D2LBM4"/>
<keyword evidence="3" id="KW-0677">Repeat</keyword>
<evidence type="ECO:0000256" key="4">
    <source>
        <dbReference type="ARBA" id="ARBA00022837"/>
    </source>
</evidence>
<dbReference type="InterPro" id="IPR000742">
    <property type="entry name" value="EGF"/>
</dbReference>
<evidence type="ECO:0000259" key="9">
    <source>
        <dbReference type="PROSITE" id="PS51041"/>
    </source>
</evidence>
<dbReference type="SMART" id="SM00179">
    <property type="entry name" value="EGF_CA"/>
    <property type="match status" value="1"/>
</dbReference>
<evidence type="ECO:0000313" key="11">
    <source>
        <dbReference type="Proteomes" id="UP000694545"/>
    </source>
</evidence>
<feature type="domain" description="EMI" evidence="9">
    <location>
        <begin position="50"/>
        <end position="127"/>
    </location>
</feature>
<dbReference type="PANTHER" id="PTHR14949:SF21">
    <property type="entry name" value="EPIDERMAL GROWTH FACTOR-LIKE PROTEIN 7"/>
    <property type="match status" value="1"/>
</dbReference>
<keyword evidence="1 7" id="KW-0245">EGF-like domain</keyword>
<dbReference type="GO" id="GO:0009986">
    <property type="term" value="C:cell surface"/>
    <property type="evidence" value="ECO:0007669"/>
    <property type="project" value="TreeGrafter"/>
</dbReference>
<dbReference type="SMART" id="SM00181">
    <property type="entry name" value="EGF"/>
    <property type="match status" value="2"/>
</dbReference>
<dbReference type="Proteomes" id="UP000694545">
    <property type="component" value="Unplaced"/>
</dbReference>
<dbReference type="OMA" id="SIAICRP"/>
<dbReference type="InterPro" id="IPR050969">
    <property type="entry name" value="Dev_Signal_Modulators"/>
</dbReference>
<organism evidence="10 11">
    <name type="scientific">Varanus komodoensis</name>
    <name type="common">Komodo dragon</name>
    <dbReference type="NCBI Taxonomy" id="61221"/>
    <lineage>
        <taxon>Eukaryota</taxon>
        <taxon>Metazoa</taxon>
        <taxon>Chordata</taxon>
        <taxon>Craniata</taxon>
        <taxon>Vertebrata</taxon>
        <taxon>Euteleostomi</taxon>
        <taxon>Lepidosauria</taxon>
        <taxon>Squamata</taxon>
        <taxon>Bifurcata</taxon>
        <taxon>Unidentata</taxon>
        <taxon>Episquamata</taxon>
        <taxon>Toxicofera</taxon>
        <taxon>Anguimorpha</taxon>
        <taxon>Paleoanguimorpha</taxon>
        <taxon>Varanoidea</taxon>
        <taxon>Varanidae</taxon>
        <taxon>Varanus</taxon>
    </lineage>
</organism>
<dbReference type="GO" id="GO:0005102">
    <property type="term" value="F:signaling receptor binding"/>
    <property type="evidence" value="ECO:0007669"/>
    <property type="project" value="TreeGrafter"/>
</dbReference>
<dbReference type="PROSITE" id="PS01187">
    <property type="entry name" value="EGF_CA"/>
    <property type="match status" value="1"/>
</dbReference>
<dbReference type="InterPro" id="IPR001881">
    <property type="entry name" value="EGF-like_Ca-bd_dom"/>
</dbReference>
<keyword evidence="11" id="KW-1185">Reference proteome</keyword>
<dbReference type="InterPro" id="IPR018097">
    <property type="entry name" value="EGF_Ca-bd_CS"/>
</dbReference>
<feature type="disulfide bond" evidence="7">
    <location>
        <begin position="148"/>
        <end position="157"/>
    </location>
</feature>
<dbReference type="InterPro" id="IPR049883">
    <property type="entry name" value="NOTCH1_EGF-like"/>
</dbReference>
<dbReference type="PROSITE" id="PS50026">
    <property type="entry name" value="EGF_3"/>
    <property type="match status" value="1"/>
</dbReference>
<accession>A0A8D2LBM4</accession>